<dbReference type="CDD" id="cd03425">
    <property type="entry name" value="NUDIX_MutT_NudA_like"/>
    <property type="match status" value="1"/>
</dbReference>
<dbReference type="InterPro" id="IPR000086">
    <property type="entry name" value="NUDIX_hydrolase_dom"/>
</dbReference>
<evidence type="ECO:0000256" key="11">
    <source>
        <dbReference type="ARBA" id="ARBA00038905"/>
    </source>
</evidence>
<evidence type="ECO:0000256" key="12">
    <source>
        <dbReference type="RuleBase" id="RU003476"/>
    </source>
</evidence>
<dbReference type="AlphaFoldDB" id="A0A2W1L687"/>
<dbReference type="InterPro" id="IPR015797">
    <property type="entry name" value="NUDIX_hydrolase-like_dom_sf"/>
</dbReference>
<keyword evidence="15" id="KW-1185">Reference proteome</keyword>
<gene>
    <name evidence="14" type="ORF">DNH61_18910</name>
</gene>
<dbReference type="InterPro" id="IPR047127">
    <property type="entry name" value="MutT-like"/>
</dbReference>
<keyword evidence="6" id="KW-0227">DNA damage</keyword>
<dbReference type="GO" id="GO:0006260">
    <property type="term" value="P:DNA replication"/>
    <property type="evidence" value="ECO:0007669"/>
    <property type="project" value="UniProtKB-KW"/>
</dbReference>
<comment type="cofactor">
    <cofactor evidence="1">
        <name>Mg(2+)</name>
        <dbReference type="ChEBI" id="CHEBI:18420"/>
    </cofactor>
</comment>
<evidence type="ECO:0000256" key="2">
    <source>
        <dbReference type="ARBA" id="ARBA00005582"/>
    </source>
</evidence>
<dbReference type="PANTHER" id="PTHR47707:SF1">
    <property type="entry name" value="NUDIX HYDROLASE FAMILY PROTEIN"/>
    <property type="match status" value="1"/>
</dbReference>
<comment type="similarity">
    <text evidence="2 12">Belongs to the Nudix hydrolase family.</text>
</comment>
<dbReference type="EC" id="3.6.1.55" evidence="11"/>
<dbReference type="Proteomes" id="UP000249522">
    <property type="component" value="Unassembled WGS sequence"/>
</dbReference>
<dbReference type="Pfam" id="PF00293">
    <property type="entry name" value="NUDIX"/>
    <property type="match status" value="1"/>
</dbReference>
<dbReference type="Gene3D" id="3.90.79.10">
    <property type="entry name" value="Nucleoside Triphosphate Pyrophosphohydrolase"/>
    <property type="match status" value="1"/>
</dbReference>
<dbReference type="GO" id="GO:0008413">
    <property type="term" value="F:8-oxo-7,8-dihydroguanosine triphosphate pyrophosphatase activity"/>
    <property type="evidence" value="ECO:0007669"/>
    <property type="project" value="TreeGrafter"/>
</dbReference>
<evidence type="ECO:0000256" key="5">
    <source>
        <dbReference type="ARBA" id="ARBA00022723"/>
    </source>
</evidence>
<comment type="catalytic activity">
    <reaction evidence="10">
        <text>8-oxo-dGTP + H2O = 8-oxo-dGMP + diphosphate + H(+)</text>
        <dbReference type="Rhea" id="RHEA:31575"/>
        <dbReference type="ChEBI" id="CHEBI:15377"/>
        <dbReference type="ChEBI" id="CHEBI:15378"/>
        <dbReference type="ChEBI" id="CHEBI:33019"/>
        <dbReference type="ChEBI" id="CHEBI:63224"/>
        <dbReference type="ChEBI" id="CHEBI:77896"/>
        <dbReference type="EC" id="3.6.1.55"/>
    </reaction>
</comment>
<name>A0A2W1L687_9BACL</name>
<proteinExistence type="inferred from homology"/>
<dbReference type="InterPro" id="IPR020476">
    <property type="entry name" value="Nudix_hydrolase"/>
</dbReference>
<dbReference type="PANTHER" id="PTHR47707">
    <property type="entry name" value="8-OXO-DGTP DIPHOSPHATASE"/>
    <property type="match status" value="1"/>
</dbReference>
<dbReference type="OrthoDB" id="9810648at2"/>
<keyword evidence="5" id="KW-0479">Metal-binding</keyword>
<protein>
    <recommendedName>
        <fullName evidence="11">8-oxo-dGTP diphosphatase</fullName>
        <ecNumber evidence="11">3.6.1.55</ecNumber>
    </recommendedName>
</protein>
<dbReference type="GO" id="GO:0035539">
    <property type="term" value="F:8-oxo-7,8-dihydrodeoxyguanosine triphosphate pyrophosphatase activity"/>
    <property type="evidence" value="ECO:0007669"/>
    <property type="project" value="UniProtKB-EC"/>
</dbReference>
<dbReference type="SUPFAM" id="SSF55811">
    <property type="entry name" value="Nudix"/>
    <property type="match status" value="1"/>
</dbReference>
<feature type="domain" description="Nudix hydrolase" evidence="13">
    <location>
        <begin position="1"/>
        <end position="126"/>
    </location>
</feature>
<dbReference type="GO" id="GO:0044716">
    <property type="term" value="F:8-oxo-GDP phosphatase activity"/>
    <property type="evidence" value="ECO:0007669"/>
    <property type="project" value="TreeGrafter"/>
</dbReference>
<comment type="caution">
    <text evidence="14">The sequence shown here is derived from an EMBL/GenBank/DDBJ whole genome shotgun (WGS) entry which is preliminary data.</text>
</comment>
<reference evidence="14 15" key="1">
    <citation type="submission" date="2018-06" db="EMBL/GenBank/DDBJ databases">
        <title>Paenibacillus imtechensis sp. nov.</title>
        <authorList>
            <person name="Pinnaka A.K."/>
            <person name="Singh H."/>
            <person name="Kaur M."/>
        </authorList>
    </citation>
    <scope>NUCLEOTIDE SEQUENCE [LARGE SCALE GENOMIC DNA]</scope>
    <source>
        <strain evidence="14 15">SMB1</strain>
    </source>
</reference>
<dbReference type="GO" id="GO:0006281">
    <property type="term" value="P:DNA repair"/>
    <property type="evidence" value="ECO:0007669"/>
    <property type="project" value="UniProtKB-KW"/>
</dbReference>
<dbReference type="EMBL" id="QKRB01000053">
    <property type="protein sequence ID" value="PZD94463.1"/>
    <property type="molecule type" value="Genomic_DNA"/>
</dbReference>
<dbReference type="GO" id="GO:0046872">
    <property type="term" value="F:metal ion binding"/>
    <property type="evidence" value="ECO:0007669"/>
    <property type="project" value="UniProtKB-KW"/>
</dbReference>
<keyword evidence="4" id="KW-0235">DNA replication</keyword>
<keyword evidence="9" id="KW-0234">DNA repair</keyword>
<dbReference type="PRINTS" id="PR00502">
    <property type="entry name" value="NUDIXFAMILY"/>
</dbReference>
<evidence type="ECO:0000256" key="6">
    <source>
        <dbReference type="ARBA" id="ARBA00022763"/>
    </source>
</evidence>
<accession>A0A2W1L687</accession>
<evidence type="ECO:0000313" key="15">
    <source>
        <dbReference type="Proteomes" id="UP000249522"/>
    </source>
</evidence>
<evidence type="ECO:0000256" key="8">
    <source>
        <dbReference type="ARBA" id="ARBA00022842"/>
    </source>
</evidence>
<dbReference type="RefSeq" id="WP_111148263.1">
    <property type="nucleotide sequence ID" value="NZ_QKRB01000053.1"/>
</dbReference>
<dbReference type="PROSITE" id="PS51462">
    <property type="entry name" value="NUDIX"/>
    <property type="match status" value="1"/>
</dbReference>
<keyword evidence="3" id="KW-0515">Mutator protein</keyword>
<evidence type="ECO:0000256" key="4">
    <source>
        <dbReference type="ARBA" id="ARBA00022705"/>
    </source>
</evidence>
<sequence>MIDVGAAVIEDERGYILIARRKQGKPEEGLWEFPGGKLEEGETVQSCIKRELLEEMNLDVEPGELLGTNIHAYGERVIRLHACMAAYKGGEVQLTDHDRYTWVARNELRMFDFAPADIKFVDMLAAE</sequence>
<keyword evidence="7 12" id="KW-0378">Hydrolase</keyword>
<dbReference type="GO" id="GO:0044715">
    <property type="term" value="F:8-oxo-dGDP phosphatase activity"/>
    <property type="evidence" value="ECO:0007669"/>
    <property type="project" value="TreeGrafter"/>
</dbReference>
<dbReference type="PROSITE" id="PS00893">
    <property type="entry name" value="NUDIX_BOX"/>
    <property type="match status" value="1"/>
</dbReference>
<evidence type="ECO:0000259" key="13">
    <source>
        <dbReference type="PROSITE" id="PS51462"/>
    </source>
</evidence>
<evidence type="ECO:0000256" key="10">
    <source>
        <dbReference type="ARBA" id="ARBA00035861"/>
    </source>
</evidence>
<evidence type="ECO:0000256" key="1">
    <source>
        <dbReference type="ARBA" id="ARBA00001946"/>
    </source>
</evidence>
<dbReference type="InterPro" id="IPR020084">
    <property type="entry name" value="NUDIX_hydrolase_CS"/>
</dbReference>
<evidence type="ECO:0000256" key="7">
    <source>
        <dbReference type="ARBA" id="ARBA00022801"/>
    </source>
</evidence>
<evidence type="ECO:0000313" key="14">
    <source>
        <dbReference type="EMBL" id="PZD94463.1"/>
    </source>
</evidence>
<organism evidence="14 15">
    <name type="scientific">Paenibacillus sambharensis</name>
    <dbReference type="NCBI Taxonomy" id="1803190"/>
    <lineage>
        <taxon>Bacteria</taxon>
        <taxon>Bacillati</taxon>
        <taxon>Bacillota</taxon>
        <taxon>Bacilli</taxon>
        <taxon>Bacillales</taxon>
        <taxon>Paenibacillaceae</taxon>
        <taxon>Paenibacillus</taxon>
    </lineage>
</organism>
<evidence type="ECO:0000256" key="3">
    <source>
        <dbReference type="ARBA" id="ARBA00022457"/>
    </source>
</evidence>
<evidence type="ECO:0000256" key="9">
    <source>
        <dbReference type="ARBA" id="ARBA00023204"/>
    </source>
</evidence>
<keyword evidence="8" id="KW-0460">Magnesium</keyword>